<dbReference type="InterPro" id="IPR052579">
    <property type="entry name" value="Zinc_finger_SWIM"/>
</dbReference>
<dbReference type="PANTHER" id="PTHR31569">
    <property type="entry name" value="SWIM-TYPE DOMAIN-CONTAINING PROTEIN"/>
    <property type="match status" value="1"/>
</dbReference>
<name>A0AAE1UR24_9EUCA</name>
<evidence type="ECO:0000313" key="1">
    <source>
        <dbReference type="EMBL" id="KAK4327139.1"/>
    </source>
</evidence>
<organism evidence="1 2">
    <name type="scientific">Petrolisthes manimaculis</name>
    <dbReference type="NCBI Taxonomy" id="1843537"/>
    <lineage>
        <taxon>Eukaryota</taxon>
        <taxon>Metazoa</taxon>
        <taxon>Ecdysozoa</taxon>
        <taxon>Arthropoda</taxon>
        <taxon>Crustacea</taxon>
        <taxon>Multicrustacea</taxon>
        <taxon>Malacostraca</taxon>
        <taxon>Eumalacostraca</taxon>
        <taxon>Eucarida</taxon>
        <taxon>Decapoda</taxon>
        <taxon>Pleocyemata</taxon>
        <taxon>Anomura</taxon>
        <taxon>Galatheoidea</taxon>
        <taxon>Porcellanidae</taxon>
        <taxon>Petrolisthes</taxon>
    </lineage>
</organism>
<dbReference type="EMBL" id="JAWZYT010000168">
    <property type="protein sequence ID" value="KAK4327139.1"/>
    <property type="molecule type" value="Genomic_DNA"/>
</dbReference>
<gene>
    <name evidence="1" type="ORF">Pmani_002368</name>
</gene>
<dbReference type="Proteomes" id="UP001292094">
    <property type="component" value="Unassembled WGS sequence"/>
</dbReference>
<sequence length="335" mass="38593">MMRAILSSFKNMREDTSKTCTVMLDKDQNEIDAVQNALPAASVLLCHFHVLKYFKKKISELLLPVDEKNELFAQFKALVYAKDAEAFDSMMTKLAEMNEELHQYISKNWQNCKQMWVTYHRQGTITFGNDTNNRTESENSKLKHLLCASSSMSECIRQLCFHNAILDDERQYQQFLSKYTTVQYGNKDEDLSPLYSQFTEHAVNKMLKNHVFPHMPSAFRQQSGFLDSFVQLIEILHNGMTARVIHQNSKSEEITITCELNQGCVFAHAMISLYLSAMLHELPPDSSAVDVMYRLNGGLFNIFRLRTKILPSIFRVTELQYVDINAAPTHSANYL</sequence>
<evidence type="ECO:0000313" key="2">
    <source>
        <dbReference type="Proteomes" id="UP001292094"/>
    </source>
</evidence>
<dbReference type="AlphaFoldDB" id="A0AAE1UR24"/>
<comment type="caution">
    <text evidence="1">The sequence shown here is derived from an EMBL/GenBank/DDBJ whole genome shotgun (WGS) entry which is preliminary data.</text>
</comment>
<keyword evidence="2" id="KW-1185">Reference proteome</keyword>
<reference evidence="1" key="1">
    <citation type="submission" date="2023-11" db="EMBL/GenBank/DDBJ databases">
        <title>Genome assemblies of two species of porcelain crab, Petrolisthes cinctipes and Petrolisthes manimaculis (Anomura: Porcellanidae).</title>
        <authorList>
            <person name="Angst P."/>
        </authorList>
    </citation>
    <scope>NUCLEOTIDE SEQUENCE</scope>
    <source>
        <strain evidence="1">PB745_02</strain>
        <tissue evidence="1">Gill</tissue>
    </source>
</reference>
<evidence type="ECO:0008006" key="3">
    <source>
        <dbReference type="Google" id="ProtNLM"/>
    </source>
</evidence>
<accession>A0AAE1UR24</accession>
<proteinExistence type="predicted"/>
<dbReference type="PANTHER" id="PTHR31569:SF4">
    <property type="entry name" value="SWIM-TYPE DOMAIN-CONTAINING PROTEIN"/>
    <property type="match status" value="1"/>
</dbReference>
<protein>
    <recommendedName>
        <fullName evidence="3">MULE transposase domain-containing protein</fullName>
    </recommendedName>
</protein>